<feature type="compositionally biased region" description="Low complexity" evidence="2">
    <location>
        <begin position="217"/>
        <end position="229"/>
    </location>
</feature>
<name>A0A0B7AYJ9_9EUPU</name>
<evidence type="ECO:0000313" key="3">
    <source>
        <dbReference type="EMBL" id="CEK85858.1"/>
    </source>
</evidence>
<sequence>ITCLEGMMATGSSCNKVNDDNDSFLLMSYLDEVDDRIEELRRNALSLAQEKDSLLTILSQLKDDRLRYSLSADESYEILTSIEQLKSRCQNIEINITTARTSEQESSYLLVNSLVSKLELLCRQDDSDTKTNAHQAQGYLNACVSDGIPQGSVDYKFQGMILGCNLDDQKFFRHRLECLVKGNCHAYVTDQNLRHEKPCSNADVDDEQHLHDQTVESSTSVDTPSSSSD</sequence>
<accession>A0A0B7AYJ9</accession>
<dbReference type="GO" id="GO:0050821">
    <property type="term" value="P:protein stabilization"/>
    <property type="evidence" value="ECO:0007669"/>
    <property type="project" value="TreeGrafter"/>
</dbReference>
<feature type="coiled-coil region" evidence="1">
    <location>
        <begin position="30"/>
        <end position="57"/>
    </location>
</feature>
<keyword evidence="1" id="KW-0175">Coiled coil</keyword>
<evidence type="ECO:0000256" key="2">
    <source>
        <dbReference type="SAM" id="MobiDB-lite"/>
    </source>
</evidence>
<dbReference type="AlphaFoldDB" id="A0A0B7AYJ9"/>
<dbReference type="PANTHER" id="PTHR12334:SF6">
    <property type="entry name" value="BAG FAMILY MOLECULAR CHAPERONE REGULATOR 2"/>
    <property type="match status" value="1"/>
</dbReference>
<dbReference type="GO" id="GO:0000774">
    <property type="term" value="F:adenyl-nucleotide exchange factor activity"/>
    <property type="evidence" value="ECO:0007669"/>
    <property type="project" value="InterPro"/>
</dbReference>
<protein>
    <submittedName>
        <fullName evidence="3">Uncharacterized protein</fullName>
    </submittedName>
</protein>
<gene>
    <name evidence="3" type="primary">ORF150654</name>
</gene>
<feature type="non-terminal residue" evidence="3">
    <location>
        <position position="1"/>
    </location>
</feature>
<feature type="region of interest" description="Disordered" evidence="2">
    <location>
        <begin position="200"/>
        <end position="229"/>
    </location>
</feature>
<dbReference type="EMBL" id="HACG01038993">
    <property type="protein sequence ID" value="CEK85858.1"/>
    <property type="molecule type" value="Transcribed_RNA"/>
</dbReference>
<organism evidence="3">
    <name type="scientific">Arion vulgaris</name>
    <dbReference type="NCBI Taxonomy" id="1028688"/>
    <lineage>
        <taxon>Eukaryota</taxon>
        <taxon>Metazoa</taxon>
        <taxon>Spiralia</taxon>
        <taxon>Lophotrochozoa</taxon>
        <taxon>Mollusca</taxon>
        <taxon>Gastropoda</taxon>
        <taxon>Heterobranchia</taxon>
        <taxon>Euthyneura</taxon>
        <taxon>Panpulmonata</taxon>
        <taxon>Eupulmonata</taxon>
        <taxon>Stylommatophora</taxon>
        <taxon>Helicina</taxon>
        <taxon>Arionoidea</taxon>
        <taxon>Arionidae</taxon>
        <taxon>Arion</taxon>
    </lineage>
</organism>
<dbReference type="InterPro" id="IPR037689">
    <property type="entry name" value="BAG2"/>
</dbReference>
<dbReference type="PANTHER" id="PTHR12334">
    <property type="entry name" value="BAG FAMILY MOLECULAR CHAPERONE REGULATOR 2"/>
    <property type="match status" value="1"/>
</dbReference>
<evidence type="ECO:0000256" key="1">
    <source>
        <dbReference type="SAM" id="Coils"/>
    </source>
</evidence>
<dbReference type="GO" id="GO:0051087">
    <property type="term" value="F:protein-folding chaperone binding"/>
    <property type="evidence" value="ECO:0007669"/>
    <property type="project" value="InterPro"/>
</dbReference>
<proteinExistence type="predicted"/>
<reference evidence="3" key="1">
    <citation type="submission" date="2014-12" db="EMBL/GenBank/DDBJ databases">
        <title>Insight into the proteome of Arion vulgaris.</title>
        <authorList>
            <person name="Aradska J."/>
            <person name="Bulat T."/>
            <person name="Smidak R."/>
            <person name="Sarate P."/>
            <person name="Gangsoo J."/>
            <person name="Sialana F."/>
            <person name="Bilban M."/>
            <person name="Lubec G."/>
        </authorList>
    </citation>
    <scope>NUCLEOTIDE SEQUENCE</scope>
    <source>
        <tissue evidence="3">Skin</tissue>
    </source>
</reference>
<dbReference type="Gene3D" id="1.20.58.890">
    <property type="match status" value="1"/>
</dbReference>